<dbReference type="PROSITE" id="PS00123">
    <property type="entry name" value="ALKALINE_PHOSPHATASE"/>
    <property type="match status" value="1"/>
</dbReference>
<comment type="cofactor">
    <cofactor evidence="8">
        <name>Mg(2+)</name>
        <dbReference type="ChEBI" id="CHEBI:18420"/>
    </cofactor>
    <text evidence="8">Binds 1 Mg(2+) ion.</text>
</comment>
<evidence type="ECO:0000256" key="2">
    <source>
        <dbReference type="ARBA" id="ARBA00022553"/>
    </source>
</evidence>
<keyword evidence="4" id="KW-0378">Hydrolase</keyword>
<dbReference type="CDD" id="cd16012">
    <property type="entry name" value="ALP"/>
    <property type="match status" value="1"/>
</dbReference>
<dbReference type="EMBL" id="FNEM01000012">
    <property type="protein sequence ID" value="SDJ72875.1"/>
    <property type="molecule type" value="Genomic_DNA"/>
</dbReference>
<feature type="binding site" evidence="8">
    <location>
        <position position="133"/>
    </location>
    <ligand>
        <name>Mg(2+)</name>
        <dbReference type="ChEBI" id="CHEBI:18420"/>
    </ligand>
</feature>
<dbReference type="RefSeq" id="WP_090366329.1">
    <property type="nucleotide sequence ID" value="NZ_FNEM01000012.1"/>
</dbReference>
<dbReference type="SUPFAM" id="SSF53649">
    <property type="entry name" value="Alkaline phosphatase-like"/>
    <property type="match status" value="1"/>
</dbReference>
<dbReference type="GO" id="GO:0004035">
    <property type="term" value="F:alkaline phosphatase activity"/>
    <property type="evidence" value="ECO:0007669"/>
    <property type="project" value="TreeGrafter"/>
</dbReference>
<evidence type="ECO:0000313" key="12">
    <source>
        <dbReference type="Proteomes" id="UP000199527"/>
    </source>
</evidence>
<feature type="binding site" evidence="8">
    <location>
        <position position="263"/>
    </location>
    <ligand>
        <name>Zn(2+)</name>
        <dbReference type="ChEBI" id="CHEBI:29105"/>
        <label>2</label>
    </ligand>
</feature>
<keyword evidence="3 8" id="KW-0479">Metal-binding</keyword>
<dbReference type="Pfam" id="PF00245">
    <property type="entry name" value="Alk_phosphatase"/>
    <property type="match status" value="1"/>
</dbReference>
<feature type="binding site" evidence="8">
    <location>
        <position position="32"/>
    </location>
    <ligand>
        <name>Zn(2+)</name>
        <dbReference type="ChEBI" id="CHEBI:29105"/>
        <label>2</label>
    </ligand>
</feature>
<dbReference type="InterPro" id="IPR018299">
    <property type="entry name" value="Alkaline_phosphatase_AS"/>
</dbReference>
<dbReference type="InterPro" id="IPR001952">
    <property type="entry name" value="Alkaline_phosphatase"/>
</dbReference>
<evidence type="ECO:0000256" key="3">
    <source>
        <dbReference type="ARBA" id="ARBA00022723"/>
    </source>
</evidence>
<organism evidence="11 12">
    <name type="scientific">Ferrimonas sediminum</name>
    <dbReference type="NCBI Taxonomy" id="718193"/>
    <lineage>
        <taxon>Bacteria</taxon>
        <taxon>Pseudomonadati</taxon>
        <taxon>Pseudomonadota</taxon>
        <taxon>Gammaproteobacteria</taxon>
        <taxon>Alteromonadales</taxon>
        <taxon>Ferrimonadaceae</taxon>
        <taxon>Ferrimonas</taxon>
    </lineage>
</organism>
<evidence type="ECO:0000256" key="1">
    <source>
        <dbReference type="ARBA" id="ARBA00005984"/>
    </source>
</evidence>
<evidence type="ECO:0000313" key="11">
    <source>
        <dbReference type="EMBL" id="SDJ72875.1"/>
    </source>
</evidence>
<keyword evidence="5 8" id="KW-0862">Zinc</keyword>
<dbReference type="OrthoDB" id="9794455at2"/>
<evidence type="ECO:0000256" key="8">
    <source>
        <dbReference type="PIRSR" id="PIRSR601952-2"/>
    </source>
</evidence>
<feature type="binding site" evidence="8">
    <location>
        <position position="302"/>
    </location>
    <ligand>
        <name>Zn(2+)</name>
        <dbReference type="ChEBI" id="CHEBI:29105"/>
        <label>2</label>
    </ligand>
</feature>
<dbReference type="GO" id="GO:0046872">
    <property type="term" value="F:metal ion binding"/>
    <property type="evidence" value="ECO:0007669"/>
    <property type="project" value="UniProtKB-KW"/>
</dbReference>
<feature type="active site" description="Phosphoserine intermediate" evidence="7">
    <location>
        <position position="80"/>
    </location>
</feature>
<feature type="chain" id="PRO_5011535127" evidence="10">
    <location>
        <begin position="19"/>
        <end position="433"/>
    </location>
</feature>
<dbReference type="PRINTS" id="PR00113">
    <property type="entry name" value="ALKPHPHTASE"/>
</dbReference>
<keyword evidence="10" id="KW-0732">Signal</keyword>
<feature type="binding site" evidence="8">
    <location>
        <position position="259"/>
    </location>
    <ligand>
        <name>Zn(2+)</name>
        <dbReference type="ChEBI" id="CHEBI:29105"/>
        <label>2</label>
    </ligand>
</feature>
<comment type="cofactor">
    <cofactor evidence="8">
        <name>Zn(2+)</name>
        <dbReference type="ChEBI" id="CHEBI:29105"/>
    </cofactor>
    <text evidence="8">Binds 2 Zn(2+) ions.</text>
</comment>
<accession>A0A1G8W571</accession>
<dbReference type="PANTHER" id="PTHR11596:SF5">
    <property type="entry name" value="ALKALINE PHOSPHATASE"/>
    <property type="match status" value="1"/>
</dbReference>
<name>A0A1G8W571_9GAMM</name>
<feature type="signal peptide" evidence="10">
    <location>
        <begin position="1"/>
        <end position="18"/>
    </location>
</feature>
<reference evidence="12" key="1">
    <citation type="submission" date="2016-10" db="EMBL/GenBank/DDBJ databases">
        <authorList>
            <person name="Varghese N."/>
            <person name="Submissions S."/>
        </authorList>
    </citation>
    <scope>NUCLEOTIDE SEQUENCE [LARGE SCALE GENOMIC DNA]</scope>
    <source>
        <strain evidence="12">DSM 23317</strain>
    </source>
</reference>
<feature type="binding site" evidence="8">
    <location>
        <position position="395"/>
    </location>
    <ligand>
        <name>Zn(2+)</name>
        <dbReference type="ChEBI" id="CHEBI:29105"/>
        <label>2</label>
    </ligand>
</feature>
<feature type="binding site" evidence="8">
    <location>
        <position position="254"/>
    </location>
    <ligand>
        <name>Mg(2+)</name>
        <dbReference type="ChEBI" id="CHEBI:18420"/>
    </ligand>
</feature>
<evidence type="ECO:0000256" key="10">
    <source>
        <dbReference type="SAM" id="SignalP"/>
    </source>
</evidence>
<keyword evidence="6 8" id="KW-0460">Magnesium</keyword>
<dbReference type="SMART" id="SM00098">
    <property type="entry name" value="alkPPc"/>
    <property type="match status" value="1"/>
</dbReference>
<dbReference type="Gene3D" id="1.10.60.40">
    <property type="match status" value="1"/>
</dbReference>
<evidence type="ECO:0000256" key="4">
    <source>
        <dbReference type="ARBA" id="ARBA00022801"/>
    </source>
</evidence>
<dbReference type="Gene3D" id="3.40.720.10">
    <property type="entry name" value="Alkaline Phosphatase, subunit A"/>
    <property type="match status" value="1"/>
</dbReference>
<evidence type="ECO:0000256" key="7">
    <source>
        <dbReference type="PIRSR" id="PIRSR601952-1"/>
    </source>
</evidence>
<evidence type="ECO:0000256" key="5">
    <source>
        <dbReference type="ARBA" id="ARBA00022833"/>
    </source>
</evidence>
<proteinExistence type="inferred from homology"/>
<keyword evidence="12" id="KW-1185">Reference proteome</keyword>
<dbReference type="AlphaFoldDB" id="A0A1G8W571"/>
<feature type="binding site" evidence="8">
    <location>
        <position position="131"/>
    </location>
    <ligand>
        <name>Mg(2+)</name>
        <dbReference type="ChEBI" id="CHEBI:18420"/>
    </ligand>
</feature>
<gene>
    <name evidence="11" type="ORF">SAMN04488540_11283</name>
</gene>
<protein>
    <submittedName>
        <fullName evidence="11">Alkaline phosphatase</fullName>
    </submittedName>
</protein>
<dbReference type="PANTHER" id="PTHR11596">
    <property type="entry name" value="ALKALINE PHOSPHATASE"/>
    <property type="match status" value="1"/>
</dbReference>
<sequence length="433" mass="47156">MLRTSALALAMLSASASAASTLPKNVIFFIGDGMGPAYTTAYRYYQADSEVGQVTPTVFDRLMLGSASTFPHDDTVVTDSAASATALATGVKSYNGAIGVDEHKQPLDSMLVEAKRLGWQTGIVSTSQVNHATPASFVAHAELRSQYDVIAEQYYSRRLQENQPLVDVILGGGQRYFPMQHDGLGQSMVAWGYQYTDSLAQLDSLTRTPAMGLFADKGLEYAIDSEHPHRLSAMVSTALRLFEGSKQPFFMLVEGSEIDWCGHGNDIACAMKEMDDFAKALEVAEAYAKRHGDTLVVFTADHSTGGLTLGSNGEYQWDAKVVKQVSASLPTIQKAILNQPAAEMAKTLTRYVEFAFTEPELARLASVNQDKEALYWALSEIISDRSYTGWTTSGHDAIDVPVGAMGPQSQRFVGHHDNIDLSKQLTEIIQAQR</sequence>
<dbReference type="InterPro" id="IPR017850">
    <property type="entry name" value="Alkaline_phosphatase_core_sf"/>
</dbReference>
<comment type="similarity">
    <text evidence="1 9">Belongs to the alkaline phosphatase family.</text>
</comment>
<evidence type="ECO:0000256" key="9">
    <source>
        <dbReference type="RuleBase" id="RU003946"/>
    </source>
</evidence>
<feature type="binding site" evidence="8">
    <location>
        <position position="32"/>
    </location>
    <ligand>
        <name>Mg(2+)</name>
        <dbReference type="ChEBI" id="CHEBI:18420"/>
    </ligand>
</feature>
<evidence type="ECO:0000256" key="6">
    <source>
        <dbReference type="ARBA" id="ARBA00022842"/>
    </source>
</evidence>
<dbReference type="Proteomes" id="UP000199527">
    <property type="component" value="Unassembled WGS sequence"/>
</dbReference>
<keyword evidence="2" id="KW-0597">Phosphoprotein</keyword>
<feature type="binding site" evidence="8">
    <location>
        <position position="301"/>
    </location>
    <ligand>
        <name>Zn(2+)</name>
        <dbReference type="ChEBI" id="CHEBI:29105"/>
        <label>2</label>
    </ligand>
</feature>